<proteinExistence type="predicted"/>
<evidence type="ECO:0008006" key="3">
    <source>
        <dbReference type="Google" id="ProtNLM"/>
    </source>
</evidence>
<gene>
    <name evidence="1" type="ORF">B9G39_22030</name>
</gene>
<evidence type="ECO:0000313" key="2">
    <source>
        <dbReference type="Proteomes" id="UP000257039"/>
    </source>
</evidence>
<name>A0A4P9VS43_9GAMM</name>
<evidence type="ECO:0000313" key="1">
    <source>
        <dbReference type="EMBL" id="RDH45916.1"/>
    </source>
</evidence>
<keyword evidence="2" id="KW-1185">Reference proteome</keyword>
<reference evidence="1 2" key="1">
    <citation type="submission" date="2017-04" db="EMBL/GenBank/DDBJ databases">
        <title>Draft genome sequence of Zooshikella ganghwensis VG4 isolated from Red Sea sediments.</title>
        <authorList>
            <person name="Rehman Z."/>
            <person name="Alam I."/>
            <person name="Kamau A."/>
            <person name="Bajic V."/>
            <person name="Leiknes T."/>
        </authorList>
    </citation>
    <scope>NUCLEOTIDE SEQUENCE [LARGE SCALE GENOMIC DNA]</scope>
    <source>
        <strain evidence="1 2">VG4</strain>
    </source>
</reference>
<dbReference type="EMBL" id="NDXW01000001">
    <property type="protein sequence ID" value="RDH45916.1"/>
    <property type="molecule type" value="Genomic_DNA"/>
</dbReference>
<comment type="caution">
    <text evidence="1">The sequence shown here is derived from an EMBL/GenBank/DDBJ whole genome shotgun (WGS) entry which is preliminary data.</text>
</comment>
<dbReference type="RefSeq" id="WP_094788794.1">
    <property type="nucleotide sequence ID" value="NZ_NDXW01000001.1"/>
</dbReference>
<dbReference type="InterPro" id="IPR016181">
    <property type="entry name" value="Acyl_CoA_acyltransferase"/>
</dbReference>
<dbReference type="Proteomes" id="UP000257039">
    <property type="component" value="Unassembled WGS sequence"/>
</dbReference>
<dbReference type="AlphaFoldDB" id="A0A4P9VS43"/>
<accession>A0A4P9VS43</accession>
<dbReference type="SUPFAM" id="SSF55729">
    <property type="entry name" value="Acyl-CoA N-acyltransferases (Nat)"/>
    <property type="match status" value="1"/>
</dbReference>
<protein>
    <recommendedName>
        <fullName evidence="3">N-acetyltransferase</fullName>
    </recommendedName>
</protein>
<sequence>MSKDTNWLQKIKQNWQTLGLLGFIRRIYHKWVWQSVELVWLRLDLTQPLPSATGRNRWQIKFLTDTDLPHCKRYFEQHIPVYQRLLQQGLLGTIGIVDDDVVAIFWVSPKSYFDHDQYHCEFIVEEQEFYQFAGEVAQPLRGSGIALDVQLYAWHNMQLQGYHYSICTIDSINVPSLKLHFHVGFDECGKMTRVHRYLGRYYWVKHECYNEPKFKALADRYRRKRLIKPQ</sequence>
<organism evidence="1 2">
    <name type="scientific">Zooshikella ganghwensis</name>
    <dbReference type="NCBI Taxonomy" id="202772"/>
    <lineage>
        <taxon>Bacteria</taxon>
        <taxon>Pseudomonadati</taxon>
        <taxon>Pseudomonadota</taxon>
        <taxon>Gammaproteobacteria</taxon>
        <taxon>Oceanospirillales</taxon>
        <taxon>Zooshikellaceae</taxon>
        <taxon>Zooshikella</taxon>
    </lineage>
</organism>